<protein>
    <recommendedName>
        <fullName evidence="8">Abasic site processing protein</fullName>
        <ecNumber evidence="8">3.4.-.-</ecNumber>
    </recommendedName>
</protein>
<keyword evidence="7" id="KW-0456">Lyase</keyword>
<name>A0A6N9HPI8_9BURK</name>
<evidence type="ECO:0000256" key="1">
    <source>
        <dbReference type="ARBA" id="ARBA00008136"/>
    </source>
</evidence>
<organism evidence="10 11">
    <name type="scientific">Pseudoduganella guangdongensis</name>
    <dbReference type="NCBI Taxonomy" id="2692179"/>
    <lineage>
        <taxon>Bacteria</taxon>
        <taxon>Pseudomonadati</taxon>
        <taxon>Pseudomonadota</taxon>
        <taxon>Betaproteobacteria</taxon>
        <taxon>Burkholderiales</taxon>
        <taxon>Oxalobacteraceae</taxon>
        <taxon>Telluria group</taxon>
        <taxon>Pseudoduganella</taxon>
    </lineage>
</organism>
<feature type="region of interest" description="Disordered" evidence="9">
    <location>
        <begin position="205"/>
        <end position="233"/>
    </location>
</feature>
<keyword evidence="2 8" id="KW-0645">Protease</keyword>
<comment type="caution">
    <text evidence="10">The sequence shown here is derived from an EMBL/GenBank/DDBJ whole genome shotgun (WGS) entry which is preliminary data.</text>
</comment>
<evidence type="ECO:0000256" key="7">
    <source>
        <dbReference type="ARBA" id="ARBA00023239"/>
    </source>
</evidence>
<keyword evidence="3" id="KW-0227">DNA damage</keyword>
<evidence type="ECO:0000256" key="3">
    <source>
        <dbReference type="ARBA" id="ARBA00022763"/>
    </source>
</evidence>
<dbReference type="Gene3D" id="3.90.1680.10">
    <property type="entry name" value="SOS response associated peptidase-like"/>
    <property type="match status" value="1"/>
</dbReference>
<dbReference type="PANTHER" id="PTHR13604:SF0">
    <property type="entry name" value="ABASIC SITE PROCESSING PROTEIN HMCES"/>
    <property type="match status" value="1"/>
</dbReference>
<dbReference type="RefSeq" id="WP_161028592.1">
    <property type="nucleotide sequence ID" value="NZ_WWCJ01000036.1"/>
</dbReference>
<proteinExistence type="inferred from homology"/>
<dbReference type="SUPFAM" id="SSF143081">
    <property type="entry name" value="BB1717-like"/>
    <property type="match status" value="1"/>
</dbReference>
<dbReference type="InterPro" id="IPR003738">
    <property type="entry name" value="SRAP"/>
</dbReference>
<dbReference type="InterPro" id="IPR036590">
    <property type="entry name" value="SRAP-like"/>
</dbReference>
<reference evidence="10 11" key="1">
    <citation type="submission" date="2019-12" db="EMBL/GenBank/DDBJ databases">
        <title>Novel species isolated from a subtropical stream in China.</title>
        <authorList>
            <person name="Lu H."/>
        </authorList>
    </citation>
    <scope>NUCLEOTIDE SEQUENCE [LARGE SCALE GENOMIC DNA]</scope>
    <source>
        <strain evidence="10 11">DS3</strain>
    </source>
</reference>
<evidence type="ECO:0000313" key="11">
    <source>
        <dbReference type="Proteomes" id="UP000448575"/>
    </source>
</evidence>
<dbReference type="Pfam" id="PF02586">
    <property type="entry name" value="SRAP"/>
    <property type="match status" value="1"/>
</dbReference>
<dbReference type="GO" id="GO:0008233">
    <property type="term" value="F:peptidase activity"/>
    <property type="evidence" value="ECO:0007669"/>
    <property type="project" value="UniProtKB-KW"/>
</dbReference>
<dbReference type="PANTHER" id="PTHR13604">
    <property type="entry name" value="DC12-RELATED"/>
    <property type="match status" value="1"/>
</dbReference>
<evidence type="ECO:0000256" key="5">
    <source>
        <dbReference type="ARBA" id="ARBA00023124"/>
    </source>
</evidence>
<accession>A0A6N9HPI8</accession>
<evidence type="ECO:0000313" key="10">
    <source>
        <dbReference type="EMBL" id="MYN05651.1"/>
    </source>
</evidence>
<dbReference type="GO" id="GO:0106300">
    <property type="term" value="P:protein-DNA covalent cross-linking repair"/>
    <property type="evidence" value="ECO:0007669"/>
    <property type="project" value="InterPro"/>
</dbReference>
<dbReference type="GO" id="GO:0016829">
    <property type="term" value="F:lyase activity"/>
    <property type="evidence" value="ECO:0007669"/>
    <property type="project" value="UniProtKB-KW"/>
</dbReference>
<keyword evidence="5" id="KW-0190">Covalent protein-DNA linkage</keyword>
<keyword evidence="4 8" id="KW-0378">Hydrolase</keyword>
<sequence length="233" mass="26560">MCTNYKTTSRDLVRAMMDVEVPEDWTWPIDIYRDYNAPIIRHAADGRREALLASFGMVPKARIPPGSKDFATMNARFESVGERHSYKFAWRRSQLCLVPMTAFDEPCYESGAAVWWGIGMADQSPFAVAGLWNEWQTADGPRHSFTQLTVNADEHPLMRRFHKPGEEKRSIVIVPEAEWDNWLGCRNPEIARSFMTLFPAERMTSWAAPRPKKTRKTEAPPASAPAPVQADLF</sequence>
<dbReference type="EC" id="3.4.-.-" evidence="8"/>
<evidence type="ECO:0000256" key="9">
    <source>
        <dbReference type="SAM" id="MobiDB-lite"/>
    </source>
</evidence>
<comment type="similarity">
    <text evidence="1 8">Belongs to the SOS response-associated peptidase family.</text>
</comment>
<keyword evidence="6" id="KW-0238">DNA-binding</keyword>
<dbReference type="Proteomes" id="UP000448575">
    <property type="component" value="Unassembled WGS sequence"/>
</dbReference>
<dbReference type="AlphaFoldDB" id="A0A6N9HPI8"/>
<gene>
    <name evidence="10" type="ORF">GTP41_26530</name>
</gene>
<dbReference type="GO" id="GO:0006508">
    <property type="term" value="P:proteolysis"/>
    <property type="evidence" value="ECO:0007669"/>
    <property type="project" value="UniProtKB-KW"/>
</dbReference>
<dbReference type="GO" id="GO:0003697">
    <property type="term" value="F:single-stranded DNA binding"/>
    <property type="evidence" value="ECO:0007669"/>
    <property type="project" value="InterPro"/>
</dbReference>
<keyword evidence="11" id="KW-1185">Reference proteome</keyword>
<evidence type="ECO:0000256" key="4">
    <source>
        <dbReference type="ARBA" id="ARBA00022801"/>
    </source>
</evidence>
<dbReference type="EMBL" id="WWCJ01000036">
    <property type="protein sequence ID" value="MYN05651.1"/>
    <property type="molecule type" value="Genomic_DNA"/>
</dbReference>
<evidence type="ECO:0000256" key="2">
    <source>
        <dbReference type="ARBA" id="ARBA00022670"/>
    </source>
</evidence>
<evidence type="ECO:0000256" key="8">
    <source>
        <dbReference type="RuleBase" id="RU364100"/>
    </source>
</evidence>
<evidence type="ECO:0000256" key="6">
    <source>
        <dbReference type="ARBA" id="ARBA00023125"/>
    </source>
</evidence>